<dbReference type="GO" id="GO:0046872">
    <property type="term" value="F:metal ion binding"/>
    <property type="evidence" value="ECO:0007669"/>
    <property type="project" value="UniProtKB-KW"/>
</dbReference>
<keyword evidence="3" id="KW-0479">Metal-binding</keyword>
<dbReference type="SUPFAM" id="SSF102114">
    <property type="entry name" value="Radical SAM enzymes"/>
    <property type="match status" value="1"/>
</dbReference>
<feature type="domain" description="Radical SAM core" evidence="6">
    <location>
        <begin position="125"/>
        <end position="366"/>
    </location>
</feature>
<evidence type="ECO:0000259" key="6">
    <source>
        <dbReference type="PROSITE" id="PS51918"/>
    </source>
</evidence>
<dbReference type="EMBL" id="CP133772">
    <property type="protein sequence ID" value="WYY00169.1"/>
    <property type="molecule type" value="Genomic_DNA"/>
</dbReference>
<dbReference type="InterPro" id="IPR006638">
    <property type="entry name" value="Elp3/MiaA/NifB-like_rSAM"/>
</dbReference>
<dbReference type="SMART" id="SM00729">
    <property type="entry name" value="Elp3"/>
    <property type="match status" value="1"/>
</dbReference>
<dbReference type="GO" id="GO:0051536">
    <property type="term" value="F:iron-sulfur cluster binding"/>
    <property type="evidence" value="ECO:0007669"/>
    <property type="project" value="UniProtKB-KW"/>
</dbReference>
<dbReference type="InterPro" id="IPR051198">
    <property type="entry name" value="BchE-like"/>
</dbReference>
<dbReference type="RefSeq" id="WP_393972119.1">
    <property type="nucleotide sequence ID" value="NZ_CP133772.1"/>
</dbReference>
<dbReference type="InterPro" id="IPR007197">
    <property type="entry name" value="rSAM"/>
</dbReference>
<dbReference type="Proteomes" id="UP001451606">
    <property type="component" value="Chromosome"/>
</dbReference>
<dbReference type="PROSITE" id="PS51918">
    <property type="entry name" value="RADICAL_SAM"/>
    <property type="match status" value="1"/>
</dbReference>
<protein>
    <submittedName>
        <fullName evidence="7">Radical SAM protein</fullName>
    </submittedName>
</protein>
<dbReference type="InterPro" id="IPR058240">
    <property type="entry name" value="rSAM_sf"/>
</dbReference>
<evidence type="ECO:0000256" key="4">
    <source>
        <dbReference type="ARBA" id="ARBA00023004"/>
    </source>
</evidence>
<evidence type="ECO:0000256" key="5">
    <source>
        <dbReference type="ARBA" id="ARBA00023014"/>
    </source>
</evidence>
<dbReference type="AlphaFoldDB" id="A0AAX4NGC3"/>
<sequence length="382" mass="43342">MPKFTFKVNNGIISVVSPQLEVANFDAEGRLLYFTRDGTMYKRSLDNDLFRIGWKGDLRIVEKVSLDEAKSIIDRSAEMINAAKKTETAVNTGIMDVPTRYFQDLEKDRKTYHDIYGDISPVIPPDQLNSIYVGLTSGCKWNNSTLCRSYSLREYTTFEMDDFRNHVKRVKEFLGKGLSARRSVFLGDPNSLNADQKVLEDALDLLVETFHLPIYSFLDIFTTPKTKRMAHFQLMAKHGLKRVFIAIETGDYRIIKYFNEHTNISETINLCNNLKFSGIPVSLVVMIGTGGKKFQKEHIEGTASIISQMDLGPGDMVYLSPIGVDDTLYNEIAAKRFDPITPEEINAQQKPMTEAIKAAYLDMNGKEIPVMISFFNLAESIY</sequence>
<evidence type="ECO:0000256" key="1">
    <source>
        <dbReference type="ARBA" id="ARBA00001966"/>
    </source>
</evidence>
<evidence type="ECO:0000313" key="7">
    <source>
        <dbReference type="EMBL" id="WYY00169.1"/>
    </source>
</evidence>
<keyword evidence="4" id="KW-0408">Iron</keyword>
<evidence type="ECO:0000256" key="2">
    <source>
        <dbReference type="ARBA" id="ARBA00022691"/>
    </source>
</evidence>
<dbReference type="PANTHER" id="PTHR43409:SF4">
    <property type="entry name" value="RADICAL SAM SUPERFAMILY PROTEIN"/>
    <property type="match status" value="1"/>
</dbReference>
<comment type="cofactor">
    <cofactor evidence="1">
        <name>[4Fe-4S] cluster</name>
        <dbReference type="ChEBI" id="CHEBI:49883"/>
    </cofactor>
</comment>
<organism evidence="7 8">
    <name type="scientific">Oxyplasma meridianum</name>
    <dbReference type="NCBI Taxonomy" id="3073602"/>
    <lineage>
        <taxon>Archaea</taxon>
        <taxon>Methanobacteriati</taxon>
        <taxon>Thermoplasmatota</taxon>
        <taxon>Thermoplasmata</taxon>
        <taxon>Thermoplasmatales</taxon>
        <taxon>Thermoplasmataceae</taxon>
        <taxon>Oxyplasma</taxon>
    </lineage>
</organism>
<dbReference type="GeneID" id="95967457"/>
<evidence type="ECO:0000313" key="8">
    <source>
        <dbReference type="Proteomes" id="UP001451606"/>
    </source>
</evidence>
<dbReference type="PANTHER" id="PTHR43409">
    <property type="entry name" value="ANAEROBIC MAGNESIUM-PROTOPORPHYRIN IX MONOMETHYL ESTER CYCLASE-RELATED"/>
    <property type="match status" value="1"/>
</dbReference>
<dbReference type="KEGG" id="omr:OXIME_000726"/>
<accession>A0AAX4NGC3</accession>
<keyword evidence="5" id="KW-0411">Iron-sulfur</keyword>
<keyword evidence="8" id="KW-1185">Reference proteome</keyword>
<reference evidence="7 8" key="1">
    <citation type="submission" date="2023-09" db="EMBL/GenBank/DDBJ databases">
        <authorList>
            <person name="Golyshina O.V."/>
            <person name="Lunev E.A."/>
            <person name="Bargiela R."/>
            <person name="Gaines M.C."/>
            <person name="Daum B."/>
            <person name="Bale N.J."/>
            <person name="Koenen M."/>
            <person name="Sinninghe Damst J.S."/>
            <person name="Yakimov M."/>
            <person name="Golyshin P.N."/>
        </authorList>
    </citation>
    <scope>NUCLEOTIDE SEQUENCE [LARGE SCALE GENOMIC DNA]</scope>
    <source>
        <strain evidence="7 8">M1</strain>
    </source>
</reference>
<gene>
    <name evidence="7" type="ORF">OXIME_000726</name>
</gene>
<keyword evidence="2" id="KW-0949">S-adenosyl-L-methionine</keyword>
<dbReference type="GO" id="GO:0003824">
    <property type="term" value="F:catalytic activity"/>
    <property type="evidence" value="ECO:0007669"/>
    <property type="project" value="InterPro"/>
</dbReference>
<proteinExistence type="predicted"/>
<evidence type="ECO:0000256" key="3">
    <source>
        <dbReference type="ARBA" id="ARBA00022723"/>
    </source>
</evidence>
<name>A0AAX4NGC3_9ARCH</name>